<dbReference type="Proteomes" id="UP000199214">
    <property type="component" value="Unassembled WGS sequence"/>
</dbReference>
<keyword evidence="7" id="KW-1185">Reference proteome</keyword>
<dbReference type="GO" id="GO:0003700">
    <property type="term" value="F:DNA-binding transcription factor activity"/>
    <property type="evidence" value="ECO:0007669"/>
    <property type="project" value="TreeGrafter"/>
</dbReference>
<dbReference type="GO" id="GO:0000976">
    <property type="term" value="F:transcription cis-regulatory region binding"/>
    <property type="evidence" value="ECO:0007669"/>
    <property type="project" value="TreeGrafter"/>
</dbReference>
<keyword evidence="3" id="KW-0804">Transcription</keyword>
<dbReference type="InterPro" id="IPR050109">
    <property type="entry name" value="HTH-type_TetR-like_transc_reg"/>
</dbReference>
<dbReference type="InterPro" id="IPR041478">
    <property type="entry name" value="TetR_C_27"/>
</dbReference>
<feature type="domain" description="HTH tetR-type" evidence="5">
    <location>
        <begin position="1"/>
        <end position="59"/>
    </location>
</feature>
<evidence type="ECO:0000313" key="6">
    <source>
        <dbReference type="EMBL" id="SEL77562.1"/>
    </source>
</evidence>
<reference evidence="7" key="1">
    <citation type="submission" date="2016-10" db="EMBL/GenBank/DDBJ databases">
        <authorList>
            <person name="Varghese N."/>
            <person name="Submissions S."/>
        </authorList>
    </citation>
    <scope>NUCLEOTIDE SEQUENCE [LARGE SCALE GENOMIC DNA]</scope>
    <source>
        <strain evidence="7">JS21-1</strain>
    </source>
</reference>
<dbReference type="InterPro" id="IPR001647">
    <property type="entry name" value="HTH_TetR"/>
</dbReference>
<organism evidence="6 7">
    <name type="scientific">Sphingomonas palmae</name>
    <dbReference type="NCBI Taxonomy" id="1855283"/>
    <lineage>
        <taxon>Bacteria</taxon>
        <taxon>Pseudomonadati</taxon>
        <taxon>Pseudomonadota</taxon>
        <taxon>Alphaproteobacteria</taxon>
        <taxon>Sphingomonadales</taxon>
        <taxon>Sphingomonadaceae</taxon>
        <taxon>Sphingomonas</taxon>
    </lineage>
</organism>
<feature type="DNA-binding region" description="H-T-H motif" evidence="4">
    <location>
        <begin position="22"/>
        <end position="41"/>
    </location>
</feature>
<dbReference type="Gene3D" id="1.10.357.10">
    <property type="entry name" value="Tetracycline Repressor, domain 2"/>
    <property type="match status" value="1"/>
</dbReference>
<keyword evidence="1" id="KW-0805">Transcription regulation</keyword>
<evidence type="ECO:0000256" key="2">
    <source>
        <dbReference type="ARBA" id="ARBA00023125"/>
    </source>
</evidence>
<dbReference type="PRINTS" id="PR00455">
    <property type="entry name" value="HTHTETR"/>
</dbReference>
<accession>A0A1H7SY36</accession>
<sequence length="196" mass="21614">MHTRILDAAEMLLRRYGLPKLNVVDVSRHLNMSHGNVYRHFSSKTALRSAVVERWLGRVSEQTGAIAHKQGPADQRLIEWLRTLAAIKQRKVTDDAELLRAAVQVVRDTPAVQDHHADLLTRQLTGILADGKNDATLPRVDEPRRTAVAILDATTRFHHPDMVANGGAPEDQMHGLEAVIALILSAIGEAGAIARR</sequence>
<dbReference type="Pfam" id="PF00440">
    <property type="entry name" value="TetR_N"/>
    <property type="match status" value="1"/>
</dbReference>
<dbReference type="PROSITE" id="PS50977">
    <property type="entry name" value="HTH_TETR_2"/>
    <property type="match status" value="1"/>
</dbReference>
<keyword evidence="2 4" id="KW-0238">DNA-binding</keyword>
<evidence type="ECO:0000256" key="4">
    <source>
        <dbReference type="PROSITE-ProRule" id="PRU00335"/>
    </source>
</evidence>
<dbReference type="InterPro" id="IPR009057">
    <property type="entry name" value="Homeodomain-like_sf"/>
</dbReference>
<dbReference type="Pfam" id="PF17935">
    <property type="entry name" value="TetR_C_27"/>
    <property type="match status" value="1"/>
</dbReference>
<evidence type="ECO:0000256" key="3">
    <source>
        <dbReference type="ARBA" id="ARBA00023163"/>
    </source>
</evidence>
<evidence type="ECO:0000256" key="1">
    <source>
        <dbReference type="ARBA" id="ARBA00023015"/>
    </source>
</evidence>
<protein>
    <submittedName>
        <fullName evidence="6">Transcriptional regulator, TetR family</fullName>
    </submittedName>
</protein>
<dbReference type="SUPFAM" id="SSF46689">
    <property type="entry name" value="Homeodomain-like"/>
    <property type="match status" value="1"/>
</dbReference>
<gene>
    <name evidence="6" type="ORF">SAMN05216382_2611</name>
</gene>
<dbReference type="AlphaFoldDB" id="A0A1H7SY36"/>
<evidence type="ECO:0000313" key="7">
    <source>
        <dbReference type="Proteomes" id="UP000199214"/>
    </source>
</evidence>
<evidence type="ECO:0000259" key="5">
    <source>
        <dbReference type="PROSITE" id="PS50977"/>
    </source>
</evidence>
<dbReference type="RefSeq" id="WP_177171666.1">
    <property type="nucleotide sequence ID" value="NZ_FNZZ01000005.1"/>
</dbReference>
<name>A0A1H7SY36_9SPHN</name>
<dbReference type="EMBL" id="FNZZ01000005">
    <property type="protein sequence ID" value="SEL77562.1"/>
    <property type="molecule type" value="Genomic_DNA"/>
</dbReference>
<proteinExistence type="predicted"/>
<dbReference type="PANTHER" id="PTHR30055">
    <property type="entry name" value="HTH-TYPE TRANSCRIPTIONAL REGULATOR RUTR"/>
    <property type="match status" value="1"/>
</dbReference>
<dbReference type="PANTHER" id="PTHR30055:SF151">
    <property type="entry name" value="TRANSCRIPTIONAL REGULATORY PROTEIN"/>
    <property type="match status" value="1"/>
</dbReference>